<evidence type="ECO:0000313" key="3">
    <source>
        <dbReference type="EMBL" id="KAF2703959.1"/>
    </source>
</evidence>
<dbReference type="Gene3D" id="1.10.287.1490">
    <property type="match status" value="1"/>
</dbReference>
<dbReference type="GO" id="GO:0005737">
    <property type="term" value="C:cytoplasm"/>
    <property type="evidence" value="ECO:0007669"/>
    <property type="project" value="TreeGrafter"/>
</dbReference>
<dbReference type="GO" id="GO:0016460">
    <property type="term" value="C:myosin II complex"/>
    <property type="evidence" value="ECO:0007669"/>
    <property type="project" value="TreeGrafter"/>
</dbReference>
<keyword evidence="4" id="KW-1185">Reference proteome</keyword>
<feature type="compositionally biased region" description="Acidic residues" evidence="2">
    <location>
        <begin position="1113"/>
        <end position="1127"/>
    </location>
</feature>
<keyword evidence="1" id="KW-0175">Coiled coil</keyword>
<organism evidence="3 4">
    <name type="scientific">Pleomassaria siparia CBS 279.74</name>
    <dbReference type="NCBI Taxonomy" id="1314801"/>
    <lineage>
        <taxon>Eukaryota</taxon>
        <taxon>Fungi</taxon>
        <taxon>Dikarya</taxon>
        <taxon>Ascomycota</taxon>
        <taxon>Pezizomycotina</taxon>
        <taxon>Dothideomycetes</taxon>
        <taxon>Pleosporomycetidae</taxon>
        <taxon>Pleosporales</taxon>
        <taxon>Pleomassariaceae</taxon>
        <taxon>Pleomassaria</taxon>
    </lineage>
</organism>
<dbReference type="GO" id="GO:0000146">
    <property type="term" value="F:microfilament motor activity"/>
    <property type="evidence" value="ECO:0007669"/>
    <property type="project" value="TreeGrafter"/>
</dbReference>
<evidence type="ECO:0000256" key="2">
    <source>
        <dbReference type="SAM" id="MobiDB-lite"/>
    </source>
</evidence>
<feature type="region of interest" description="Disordered" evidence="2">
    <location>
        <begin position="921"/>
        <end position="945"/>
    </location>
</feature>
<gene>
    <name evidence="3" type="ORF">K504DRAFT_391230</name>
</gene>
<dbReference type="GO" id="GO:0032982">
    <property type="term" value="C:myosin filament"/>
    <property type="evidence" value="ECO:0007669"/>
    <property type="project" value="TreeGrafter"/>
</dbReference>
<dbReference type="GO" id="GO:0051015">
    <property type="term" value="F:actin filament binding"/>
    <property type="evidence" value="ECO:0007669"/>
    <property type="project" value="TreeGrafter"/>
</dbReference>
<protein>
    <submittedName>
        <fullName evidence="3">Uncharacterized protein</fullName>
    </submittedName>
</protein>
<evidence type="ECO:0000313" key="4">
    <source>
        <dbReference type="Proteomes" id="UP000799428"/>
    </source>
</evidence>
<dbReference type="AlphaFoldDB" id="A0A6G1JTM0"/>
<evidence type="ECO:0000256" key="1">
    <source>
        <dbReference type="SAM" id="Coils"/>
    </source>
</evidence>
<feature type="coiled-coil region" evidence="1">
    <location>
        <begin position="591"/>
        <end position="908"/>
    </location>
</feature>
<feature type="region of interest" description="Disordered" evidence="2">
    <location>
        <begin position="973"/>
        <end position="999"/>
    </location>
</feature>
<reference evidence="3" key="1">
    <citation type="journal article" date="2020" name="Stud. Mycol.">
        <title>101 Dothideomycetes genomes: a test case for predicting lifestyles and emergence of pathogens.</title>
        <authorList>
            <person name="Haridas S."/>
            <person name="Albert R."/>
            <person name="Binder M."/>
            <person name="Bloem J."/>
            <person name="Labutti K."/>
            <person name="Salamov A."/>
            <person name="Andreopoulos B."/>
            <person name="Baker S."/>
            <person name="Barry K."/>
            <person name="Bills G."/>
            <person name="Bluhm B."/>
            <person name="Cannon C."/>
            <person name="Castanera R."/>
            <person name="Culley D."/>
            <person name="Daum C."/>
            <person name="Ezra D."/>
            <person name="Gonzalez J."/>
            <person name="Henrissat B."/>
            <person name="Kuo A."/>
            <person name="Liang C."/>
            <person name="Lipzen A."/>
            <person name="Lutzoni F."/>
            <person name="Magnuson J."/>
            <person name="Mondo S."/>
            <person name="Nolan M."/>
            <person name="Ohm R."/>
            <person name="Pangilinan J."/>
            <person name="Park H.-J."/>
            <person name="Ramirez L."/>
            <person name="Alfaro M."/>
            <person name="Sun H."/>
            <person name="Tritt A."/>
            <person name="Yoshinaga Y."/>
            <person name="Zwiers L.-H."/>
            <person name="Turgeon B."/>
            <person name="Goodwin S."/>
            <person name="Spatafora J."/>
            <person name="Crous P."/>
            <person name="Grigoriev I."/>
        </authorList>
    </citation>
    <scope>NUCLEOTIDE SEQUENCE</scope>
    <source>
        <strain evidence="3">CBS 279.74</strain>
    </source>
</reference>
<feature type="compositionally biased region" description="Gly residues" evidence="2">
    <location>
        <begin position="1066"/>
        <end position="1081"/>
    </location>
</feature>
<dbReference type="EMBL" id="MU005784">
    <property type="protein sequence ID" value="KAF2703959.1"/>
    <property type="molecule type" value="Genomic_DNA"/>
</dbReference>
<accession>A0A6G1JTM0</accession>
<dbReference type="SUPFAM" id="SSF57997">
    <property type="entry name" value="Tropomyosin"/>
    <property type="match status" value="1"/>
</dbReference>
<dbReference type="PANTHER" id="PTHR45615:SF40">
    <property type="entry name" value="MYOSIN HEAVY CHAIN, NON-MUSCLE"/>
    <property type="match status" value="1"/>
</dbReference>
<dbReference type="OrthoDB" id="5332870at2759"/>
<dbReference type="Proteomes" id="UP000799428">
    <property type="component" value="Unassembled WGS sequence"/>
</dbReference>
<sequence>MANVETELAKEIARIVACQYPPSLVKLADTLARADPLVVQTCMQNCLPSAVTKLASIVSAALPLWAYTLDILRKLSNSPDFRHTLLLHTPALLCALLTKANASQTDFDQYADLGVLLLSHPLPDSVPLPASAQPFFLRVFDRAIQAPDHITIRPIYCMLNGACRHLLGLLPSEPRHDFDKKLCHVLSSNFAAQNSMLLLWCFGIAILAEHPQHVGNTHNSSYSSQPPVPNDVSERQWTTAAGRKLFGSPNGVYKTINLTYLSVIFLTSKGDVSDCEAIEGIRIAISILTCVDPGMRQSWPNSTSHVAKNIFPKLPDKILRRGLVDVRIQFEALSFFAMFVREASLPPSVVDEYESVLAQIPKLYTDVESLRETLSVSLPSFAPQLRESTLHRLLLDILQVCNEPVSSQLCSYSVLVQELGTVIPDCTPLRSKMLSALSSNGLQASIRGFLASPGNCLQDVGVQYGDTASALRHRTLVSSTISMLLTAALTAQSTEPGLTHSLAISLLRKQQKLTHIPPSYPVATTPSAHASISLFEQESTQFTGRHLQDWRSRLSSELESQSFYQRDSVIRSVAQICQDLETRCETVEEPLRIEQTKSKELETQVSKLREQIVSLENEAIDRRLYCDGLEAEVGSAENERNSIAARLDDLQKRFADANKEADESLLAAQESFNFRQLQFRSTILTHEEDIEALTKEKDRLEEEGRQKESERKTLCELHDDEMQAMNQEKNRLLDEIQRIGHENTTMNEHQERLKVDLNSIKEELEVERRTTSQQADEISRLESKGADLEHRLHDTEAELGAINGQLSELQLRHQQLVQTSEEALQALEARHEKEFEVATSKANDECKHLEDELQDALHDGKQVRRAYEDSQRELQLLQTTVNALEEEVRQLSDACSEKEEELRALKNRVLASISLVTEPMPARNNMADKPRTPRENRRRKSAMRTFQDVAPMTTSYTQEITNTVMEHVADAHFTSSDSSRDGSTPKRAKRRSTFKTSTVHATNAQSMVYPSRLHAKKSSPTEHSVLRQVSPNRRHTTVGFAIPEKDEQEEQNEGNGGVVLGKRRGSFGGGGGSGGSGGRSGGDMQASFDMDGFLAAGTPFTPGNFTSGTGSGPEEEEEEESATELLL</sequence>
<name>A0A6G1JTM0_9PLEO</name>
<feature type="region of interest" description="Disordered" evidence="2">
    <location>
        <begin position="1044"/>
        <end position="1127"/>
    </location>
</feature>
<feature type="compositionally biased region" description="Basic and acidic residues" evidence="2">
    <location>
        <begin position="926"/>
        <end position="935"/>
    </location>
</feature>
<dbReference type="PANTHER" id="PTHR45615">
    <property type="entry name" value="MYOSIN HEAVY CHAIN, NON-MUSCLE"/>
    <property type="match status" value="1"/>
</dbReference>
<proteinExistence type="predicted"/>